<evidence type="ECO:0000313" key="1">
    <source>
        <dbReference type="EMBL" id="AUO31651.1"/>
    </source>
</evidence>
<dbReference type="EMBL" id="MG205642">
    <property type="protein sequence ID" value="AUO31745.1"/>
    <property type="molecule type" value="Genomic_DNA"/>
</dbReference>
<dbReference type="InterPro" id="IPR047111">
    <property type="entry name" value="YbaP-like"/>
</dbReference>
<organism evidence="2">
    <name type="scientific">Paraclostridium sordellii</name>
    <name type="common">Clostridium sordellii</name>
    <dbReference type="NCBI Taxonomy" id="1505"/>
    <lineage>
        <taxon>Bacteria</taxon>
        <taxon>Bacillati</taxon>
        <taxon>Bacillota</taxon>
        <taxon>Clostridia</taxon>
        <taxon>Peptostreptococcales</taxon>
        <taxon>Peptostreptococcaceae</taxon>
        <taxon>Paraclostridium</taxon>
    </lineage>
</organism>
<geneLocation type="plasmid" evidence="1">
    <name>pCS1-7</name>
</geneLocation>
<proteinExistence type="predicted"/>
<protein>
    <submittedName>
        <fullName evidence="2">TraB/GumN family protein</fullName>
    </submittedName>
</protein>
<name>A0A2I6SW36_PARSO</name>
<dbReference type="PANTHER" id="PTHR40590:SF1">
    <property type="entry name" value="CYTOPLASMIC PROTEIN"/>
    <property type="match status" value="1"/>
</dbReference>
<dbReference type="PANTHER" id="PTHR40590">
    <property type="entry name" value="CYTOPLASMIC PROTEIN-RELATED"/>
    <property type="match status" value="1"/>
</dbReference>
<dbReference type="InterPro" id="IPR002816">
    <property type="entry name" value="TraB/PrgY/GumN_fam"/>
</dbReference>
<keyword evidence="2" id="KW-0614">Plasmid</keyword>
<accession>A0A2I6SW36</accession>
<reference evidence="2" key="1">
    <citation type="submission" date="2017-10" db="EMBL/GenBank/DDBJ databases">
        <title>Conjugative transfer of the toxin plasmid of Clostridium sordellii.</title>
        <authorList>
            <person name="Vidor C.J."/>
            <person name="Awad M."/>
            <person name="Lyras D."/>
        </authorList>
    </citation>
    <scope>NUCLEOTIDE SEQUENCE</scope>
    <source>
        <strain evidence="1">7508-A</strain>
        <strain evidence="2">7543-A</strain>
        <plasmid evidence="2">pCS1-6</plasmid>
        <plasmid evidence="1">pCS1-7</plasmid>
    </source>
</reference>
<dbReference type="CDD" id="cd14789">
    <property type="entry name" value="Tiki"/>
    <property type="match status" value="1"/>
</dbReference>
<dbReference type="AlphaFoldDB" id="A0A2I6SW36"/>
<sequence>MIIKRLFKSLILILFITSIFIFISNSSSKNTAKGFYWEAKKDNKRIYLIGTIHLSKKGVNYLNNNLKYILNNTQALANEINSEDIDDKSIKSIQSKRFLTKGELADVLNNEERNQLDKILKYFNWEYSDISNLSIFGLNSLIQQEIDSIDELEDDGLDIYLENQYKRSKKDTVSLETIYDTEYLIKDLLGGTKFLNIKDIQDELNNRKVYMDAFLNGDEIFFENNFKNSKKDLDLSTYNVTIKNRNKNMANKINLLLKENKTYAVAIGVGHFFGDDNVITYLENLGYKINKLNK</sequence>
<dbReference type="EMBL" id="MG205641">
    <property type="protein sequence ID" value="AUO31651.1"/>
    <property type="molecule type" value="Genomic_DNA"/>
</dbReference>
<dbReference type="Pfam" id="PF01963">
    <property type="entry name" value="TraB_PrgY_gumN"/>
    <property type="match status" value="1"/>
</dbReference>
<geneLocation type="plasmid" evidence="2">
    <name>pCS1-6</name>
</geneLocation>
<evidence type="ECO:0000313" key="2">
    <source>
        <dbReference type="EMBL" id="AUO31745.1"/>
    </source>
</evidence>